<evidence type="ECO:0000313" key="2">
    <source>
        <dbReference type="EMBL" id="CAD6195732.1"/>
    </source>
</evidence>
<protein>
    <submittedName>
        <fullName evidence="2">Uncharacterized protein</fullName>
    </submittedName>
</protein>
<evidence type="ECO:0000313" key="3">
    <source>
        <dbReference type="Proteomes" id="UP000835052"/>
    </source>
</evidence>
<reference evidence="2" key="1">
    <citation type="submission" date="2020-10" db="EMBL/GenBank/DDBJ databases">
        <authorList>
            <person name="Kikuchi T."/>
        </authorList>
    </citation>
    <scope>NUCLEOTIDE SEQUENCE</scope>
    <source>
        <strain evidence="2">NKZ352</strain>
    </source>
</reference>
<dbReference type="AlphaFoldDB" id="A0A8S1HL12"/>
<evidence type="ECO:0000256" key="1">
    <source>
        <dbReference type="SAM" id="MobiDB-lite"/>
    </source>
</evidence>
<name>A0A8S1HL12_9PELO</name>
<proteinExistence type="predicted"/>
<sequence>MVDSGKMDLFSTFASLFDADKLQQAAPQLFERVNQILNDEEVVRKKDQRYHNGMWAREGYKPGRKQRTSKTKTNEERRSQNRQNTNNCNRKTKEEIEKIKNFNRQLEEKFDYYKDLANFYEGNKMIIDSIMTYSPGKTVKSLEFSHGIPNGKEIIECEKTIYCEEEKKREDGRTKKENSSNNNIIFRERRKLQCFSLYAENSNLRKELRNFSISWRVFKEVETYLNQYITSYSPYSQYQEEIFEPIPNHFGF</sequence>
<dbReference type="Proteomes" id="UP000835052">
    <property type="component" value="Unassembled WGS sequence"/>
</dbReference>
<accession>A0A8S1HL12</accession>
<comment type="caution">
    <text evidence="2">The sequence shown here is derived from an EMBL/GenBank/DDBJ whole genome shotgun (WGS) entry which is preliminary data.</text>
</comment>
<keyword evidence="3" id="KW-1185">Reference proteome</keyword>
<feature type="region of interest" description="Disordered" evidence="1">
    <location>
        <begin position="53"/>
        <end position="90"/>
    </location>
</feature>
<dbReference type="EMBL" id="CAJGYM010000059">
    <property type="protein sequence ID" value="CAD6195732.1"/>
    <property type="molecule type" value="Genomic_DNA"/>
</dbReference>
<organism evidence="2 3">
    <name type="scientific">Caenorhabditis auriculariae</name>
    <dbReference type="NCBI Taxonomy" id="2777116"/>
    <lineage>
        <taxon>Eukaryota</taxon>
        <taxon>Metazoa</taxon>
        <taxon>Ecdysozoa</taxon>
        <taxon>Nematoda</taxon>
        <taxon>Chromadorea</taxon>
        <taxon>Rhabditida</taxon>
        <taxon>Rhabditina</taxon>
        <taxon>Rhabditomorpha</taxon>
        <taxon>Rhabditoidea</taxon>
        <taxon>Rhabditidae</taxon>
        <taxon>Peloderinae</taxon>
        <taxon>Caenorhabditis</taxon>
    </lineage>
</organism>
<gene>
    <name evidence="2" type="ORF">CAUJ_LOCUS11651</name>
</gene>